<evidence type="ECO:0000313" key="3">
    <source>
        <dbReference type="Proteomes" id="UP001323405"/>
    </source>
</evidence>
<evidence type="ECO:0000256" key="1">
    <source>
        <dbReference type="SAM" id="MobiDB-lite"/>
    </source>
</evidence>
<reference evidence="2 3" key="1">
    <citation type="journal article" date="2023" name="bioRxiv">
        <title>High-quality genome assemblies of four members of thePodospora anserinaspecies complex.</title>
        <authorList>
            <person name="Ament-Velasquez S.L."/>
            <person name="Vogan A.A."/>
            <person name="Wallerman O."/>
            <person name="Hartmann F."/>
            <person name="Gautier V."/>
            <person name="Silar P."/>
            <person name="Giraud T."/>
            <person name="Johannesson H."/>
        </authorList>
    </citation>
    <scope>NUCLEOTIDE SEQUENCE [LARGE SCALE GENOMIC DNA]</scope>
    <source>
        <strain evidence="2 3">CBS 415.72m</strain>
    </source>
</reference>
<comment type="caution">
    <text evidence="2">The sequence shown here is derived from an EMBL/GenBank/DDBJ whole genome shotgun (WGS) entry which is preliminary data.</text>
</comment>
<dbReference type="EMBL" id="JAFFHA010000008">
    <property type="protein sequence ID" value="KAK4651435.1"/>
    <property type="molecule type" value="Genomic_DNA"/>
</dbReference>
<feature type="compositionally biased region" description="Basic residues" evidence="1">
    <location>
        <begin position="432"/>
        <end position="441"/>
    </location>
</feature>
<gene>
    <name evidence="2" type="ORF">QC762_0092700</name>
</gene>
<feature type="region of interest" description="Disordered" evidence="1">
    <location>
        <begin position="68"/>
        <end position="100"/>
    </location>
</feature>
<dbReference type="Proteomes" id="UP001323405">
    <property type="component" value="Unassembled WGS sequence"/>
</dbReference>
<dbReference type="GeneID" id="87903850"/>
<accession>A0ABR0G6Q6</accession>
<proteinExistence type="predicted"/>
<feature type="compositionally biased region" description="Basic and acidic residues" evidence="1">
    <location>
        <begin position="247"/>
        <end position="256"/>
    </location>
</feature>
<evidence type="ECO:0008006" key="4">
    <source>
        <dbReference type="Google" id="ProtNLM"/>
    </source>
</evidence>
<keyword evidence="3" id="KW-1185">Reference proteome</keyword>
<evidence type="ECO:0000313" key="2">
    <source>
        <dbReference type="EMBL" id="KAK4651435.1"/>
    </source>
</evidence>
<protein>
    <recommendedName>
        <fullName evidence="4">Developmental regulatory protein wetA</fullName>
    </recommendedName>
</protein>
<feature type="region of interest" description="Disordered" evidence="1">
    <location>
        <begin position="409"/>
        <end position="450"/>
    </location>
</feature>
<sequence length="542" mass="59157">MDALLGGLGLSLGGAQQPKPTCGSIFELQDKLRTALQGHVTETRADFIAETFQIRSNAVFEIPVNENENEASENASSIDPSLGEGVRASGGPTVIGSDGQPARRVNANDAVIHQPADDNAVQKLVASHLTTSLGQIDGSQWVVRAVARTDQGWTFSFICKDSWQSWSRQATKTPAKTVISEWSEKGGQDPIHLSRPAFDCRGCLKISFLKSSRTIEVKYEHSPLHKTVGQLIELLAPPPVAPVVKTPENKPKEPRAPRLCKGPRAPKETKAKTPRSRKRAVGEDGLPVEDSSQPKKRRKKKDSTAPAGPVGDPSERQLYNNEVYGANNAQPNGDYADPAPPVFNLPPGELERRRDVANKLLTDAGIDPQTLSTEQFNIFANQSPDLQKDSLAMLVQYGAERLRIVHPTKDGANSEQSTPSQSPPVQVPALRTPKKMSRKKKSEAELQPEKPVAPVTPIAHVYSGAVEGKKPPRGVCDNCRTHKPPKDSKRDLCVKIVAPKVGCATIPTEYGARSRMSVQRHWLYQVYQSQPPLLSQTMNLKI</sequence>
<feature type="region of interest" description="Disordered" evidence="1">
    <location>
        <begin position="242"/>
        <end position="348"/>
    </location>
</feature>
<dbReference type="RefSeq" id="XP_062740410.1">
    <property type="nucleotide sequence ID" value="XM_062884077.1"/>
</dbReference>
<name>A0ABR0G6Q6_9PEZI</name>
<organism evidence="2 3">
    <name type="scientific">Podospora pseudocomata</name>
    <dbReference type="NCBI Taxonomy" id="2093779"/>
    <lineage>
        <taxon>Eukaryota</taxon>
        <taxon>Fungi</taxon>
        <taxon>Dikarya</taxon>
        <taxon>Ascomycota</taxon>
        <taxon>Pezizomycotina</taxon>
        <taxon>Sordariomycetes</taxon>
        <taxon>Sordariomycetidae</taxon>
        <taxon>Sordariales</taxon>
        <taxon>Podosporaceae</taxon>
        <taxon>Podospora</taxon>
    </lineage>
</organism>